<keyword evidence="9" id="KW-0645">Protease</keyword>
<dbReference type="PANTHER" id="PTHR43763">
    <property type="entry name" value="XAA-PRO AMINOPEPTIDASE 1"/>
    <property type="match status" value="1"/>
</dbReference>
<dbReference type="PANTHER" id="PTHR43763:SF18">
    <property type="entry name" value="XAA-PRO AMINOPEPTIDASE 1"/>
    <property type="match status" value="1"/>
</dbReference>
<evidence type="ECO:0000256" key="4">
    <source>
        <dbReference type="ARBA" id="ARBA00022801"/>
    </source>
</evidence>
<dbReference type="Proteomes" id="UP001152320">
    <property type="component" value="Chromosome 16"/>
</dbReference>
<evidence type="ECO:0000259" key="7">
    <source>
        <dbReference type="Pfam" id="PF01321"/>
    </source>
</evidence>
<dbReference type="AlphaFoldDB" id="A0A9Q1BHK6"/>
<dbReference type="Gene3D" id="3.90.230.10">
    <property type="entry name" value="Creatinase/methionine aminopeptidase superfamily"/>
    <property type="match status" value="1"/>
</dbReference>
<comment type="similarity">
    <text evidence="2">Belongs to the peptidase M24B family.</text>
</comment>
<feature type="domain" description="Peptidase M24 C-terminal" evidence="8">
    <location>
        <begin position="667"/>
        <end position="727"/>
    </location>
</feature>
<dbReference type="FunFam" id="3.90.230.10:FF:000007">
    <property type="entry name" value="Xaa-Pro aminopeptidase P"/>
    <property type="match status" value="1"/>
</dbReference>
<keyword evidence="4" id="KW-0378">Hydrolase</keyword>
<dbReference type="Pfam" id="PF01321">
    <property type="entry name" value="Creatinase_N"/>
    <property type="match status" value="1"/>
</dbReference>
<dbReference type="Pfam" id="PF16189">
    <property type="entry name" value="Creatinase_N_2"/>
    <property type="match status" value="1"/>
</dbReference>
<comment type="caution">
    <text evidence="9">The sequence shown here is derived from an EMBL/GenBank/DDBJ whole genome shotgun (WGS) entry which is preliminary data.</text>
</comment>
<organism evidence="9 10">
    <name type="scientific">Holothuria leucospilota</name>
    <name type="common">Black long sea cucumber</name>
    <name type="synonym">Mertensiothuria leucospilota</name>
    <dbReference type="NCBI Taxonomy" id="206669"/>
    <lineage>
        <taxon>Eukaryota</taxon>
        <taxon>Metazoa</taxon>
        <taxon>Echinodermata</taxon>
        <taxon>Eleutherozoa</taxon>
        <taxon>Echinozoa</taxon>
        <taxon>Holothuroidea</taxon>
        <taxon>Aspidochirotacea</taxon>
        <taxon>Aspidochirotida</taxon>
        <taxon>Holothuriidae</taxon>
        <taxon>Holothuria</taxon>
    </lineage>
</organism>
<dbReference type="Gene3D" id="3.40.350.10">
    <property type="entry name" value="Creatinase/prolidase N-terminal domain"/>
    <property type="match status" value="2"/>
</dbReference>
<reference evidence="9" key="1">
    <citation type="submission" date="2021-10" db="EMBL/GenBank/DDBJ databases">
        <title>Tropical sea cucumber genome reveals ecological adaptation and Cuvierian tubules defense mechanism.</title>
        <authorList>
            <person name="Chen T."/>
        </authorList>
    </citation>
    <scope>NUCLEOTIDE SEQUENCE</scope>
    <source>
        <strain evidence="9">Nanhai2018</strain>
        <tissue evidence="9">Muscle</tissue>
    </source>
</reference>
<dbReference type="OrthoDB" id="9995434at2759"/>
<dbReference type="Pfam" id="PF16188">
    <property type="entry name" value="Peptidase_M24_C"/>
    <property type="match status" value="1"/>
</dbReference>
<evidence type="ECO:0000259" key="8">
    <source>
        <dbReference type="Pfam" id="PF16188"/>
    </source>
</evidence>
<dbReference type="InterPro" id="IPR029149">
    <property type="entry name" value="Creatin/AminoP/Spt16_N"/>
</dbReference>
<evidence type="ECO:0000256" key="5">
    <source>
        <dbReference type="ARBA" id="ARBA00023211"/>
    </source>
</evidence>
<keyword evidence="3" id="KW-0479">Metal-binding</keyword>
<name>A0A9Q1BHK6_HOLLE</name>
<evidence type="ECO:0000256" key="1">
    <source>
        <dbReference type="ARBA" id="ARBA00001936"/>
    </source>
</evidence>
<dbReference type="GO" id="GO:0004177">
    <property type="term" value="F:aminopeptidase activity"/>
    <property type="evidence" value="ECO:0007669"/>
    <property type="project" value="UniProtKB-KW"/>
</dbReference>
<sequence length="764" mass="88534">MAFYQNYYIRKILIFISVLSLAAATASSIHSSRVRKQTGNTRYDVRNCDAIPPYIPETAFPSANLLLKLREEMRKKDIDAYIIPAEDAHQSEYIAERDQRRRFISGFSGYADHTISPWSGVAIVTRNKDFKSREKAAVWVDSRYFVQAQMEMDCNWLSMEIGEENVLNPDDWLTGDTLLDTDERHAQLPDGARVGFDPTLLSITTYFEYNETFIESPRDIVLVPVIRNLVDIVWEETVGGEENLPEYPGEELIVLEKAYSGRTWQSKIFYDDPLEDFETNVRSEMEKWGAQVVVIHKLDEIAWLFNLRGADIPYNPMFIAYCIITNSDIRLYMYDGTRRTDEVRYRDVHLHLGLSECTSGPTCISLRNYENFLNDLEDLGRSSRVIWHSDQASFAIYERVRDIKRIERPSPVLLMKAQKNDVEILGMKSAYLKDSVALCNLFGYLQEKMDNMDVSIRDRGNINYLSELSVVDEAEQTRESLWGEVYHGKSFATISAFADHGGLIHYEVTEETNVPIHYNGMYLFNSGAQYKEGTTDLTRTFYFGNPSRKMINAYTRALMGHIDLLTSRFRTEVYGRELDGIAREPLWYNGLDYKHGTGHGIGHFLNAQEGPAIIAPGYREYEQPITEGMFFTDEPGYYEDEEFGLRIGNVIYTKRAPTEYSFSTYTYLEFEVVSLIPFEPKLIDFSLLTRRQIEFYNNYMDRIRKEIGANPKLDRRGKEWMEWKTTKVWTKYEYDYNSASVVYPRLTVAATVVSVLVCKWLGRE</sequence>
<dbReference type="InterPro" id="IPR036005">
    <property type="entry name" value="Creatinase/aminopeptidase-like"/>
</dbReference>
<dbReference type="InterPro" id="IPR000994">
    <property type="entry name" value="Pept_M24"/>
</dbReference>
<evidence type="ECO:0000313" key="9">
    <source>
        <dbReference type="EMBL" id="KAJ8026930.1"/>
    </source>
</evidence>
<dbReference type="GO" id="GO:0005737">
    <property type="term" value="C:cytoplasm"/>
    <property type="evidence" value="ECO:0007669"/>
    <property type="project" value="UniProtKB-ARBA"/>
</dbReference>
<evidence type="ECO:0000256" key="3">
    <source>
        <dbReference type="ARBA" id="ARBA00022723"/>
    </source>
</evidence>
<feature type="domain" description="Creatinase N-terminal" evidence="7">
    <location>
        <begin position="67"/>
        <end position="213"/>
    </location>
</feature>
<keyword evidence="5" id="KW-0464">Manganese</keyword>
<protein>
    <submittedName>
        <fullName evidence="9">Xaa-Pro aminopeptidase 2</fullName>
    </submittedName>
</protein>
<keyword evidence="10" id="KW-1185">Reference proteome</keyword>
<feature type="domain" description="Peptidase M24" evidence="6">
    <location>
        <begin position="429"/>
        <end position="652"/>
    </location>
</feature>
<dbReference type="SUPFAM" id="SSF53092">
    <property type="entry name" value="Creatinase/prolidase N-terminal domain"/>
    <property type="match status" value="1"/>
</dbReference>
<dbReference type="InterPro" id="IPR050422">
    <property type="entry name" value="X-Pro_aminopeptidase_P"/>
</dbReference>
<evidence type="ECO:0000313" key="10">
    <source>
        <dbReference type="Proteomes" id="UP001152320"/>
    </source>
</evidence>
<comment type="cofactor">
    <cofactor evidence="1">
        <name>Mn(2+)</name>
        <dbReference type="ChEBI" id="CHEBI:29035"/>
    </cofactor>
</comment>
<dbReference type="SUPFAM" id="SSF55920">
    <property type="entry name" value="Creatinase/aminopeptidase"/>
    <property type="match status" value="1"/>
</dbReference>
<dbReference type="Pfam" id="PF00557">
    <property type="entry name" value="Peptidase_M24"/>
    <property type="match status" value="1"/>
</dbReference>
<keyword evidence="9" id="KW-0031">Aminopeptidase</keyword>
<dbReference type="EMBL" id="JAIZAY010000016">
    <property type="protein sequence ID" value="KAJ8026930.1"/>
    <property type="molecule type" value="Genomic_DNA"/>
</dbReference>
<dbReference type="InterPro" id="IPR000587">
    <property type="entry name" value="Creatinase_N"/>
</dbReference>
<dbReference type="InterPro" id="IPR032416">
    <property type="entry name" value="Peptidase_M24_C"/>
</dbReference>
<dbReference type="GO" id="GO:0046872">
    <property type="term" value="F:metal ion binding"/>
    <property type="evidence" value="ECO:0007669"/>
    <property type="project" value="UniProtKB-KW"/>
</dbReference>
<gene>
    <name evidence="9" type="ORF">HOLleu_31901</name>
</gene>
<accession>A0A9Q1BHK6</accession>
<proteinExistence type="inferred from homology"/>
<evidence type="ECO:0000256" key="2">
    <source>
        <dbReference type="ARBA" id="ARBA00008766"/>
    </source>
</evidence>
<evidence type="ECO:0000259" key="6">
    <source>
        <dbReference type="Pfam" id="PF00557"/>
    </source>
</evidence>